<dbReference type="InterPro" id="IPR011009">
    <property type="entry name" value="Kinase-like_dom_sf"/>
</dbReference>
<dbReference type="Pfam" id="PF00069">
    <property type="entry name" value="Pkinase"/>
    <property type="match status" value="1"/>
</dbReference>
<reference evidence="2 3" key="1">
    <citation type="journal article" date="2021" name="Nat. Commun.">
        <title>Incipient diploidization of the medicinal plant Perilla within 10,000 years.</title>
        <authorList>
            <person name="Zhang Y."/>
            <person name="Shen Q."/>
            <person name="Leng L."/>
            <person name="Zhang D."/>
            <person name="Chen S."/>
            <person name="Shi Y."/>
            <person name="Ning Z."/>
            <person name="Chen S."/>
        </authorList>
    </citation>
    <scope>NUCLEOTIDE SEQUENCE [LARGE SCALE GENOMIC DNA]</scope>
    <source>
        <strain evidence="3">cv. PC099</strain>
    </source>
</reference>
<dbReference type="PANTHER" id="PTHR48055:SF57">
    <property type="entry name" value="PROTEIN KINASE DOMAIN-CONTAINING PROTEIN"/>
    <property type="match status" value="1"/>
</dbReference>
<dbReference type="InterPro" id="IPR051564">
    <property type="entry name" value="LRR_receptor-like_kinase"/>
</dbReference>
<proteinExistence type="predicted"/>
<dbReference type="GO" id="GO:0005524">
    <property type="term" value="F:ATP binding"/>
    <property type="evidence" value="ECO:0007669"/>
    <property type="project" value="InterPro"/>
</dbReference>
<dbReference type="Proteomes" id="UP001190926">
    <property type="component" value="Unassembled WGS sequence"/>
</dbReference>
<evidence type="ECO:0000259" key="1">
    <source>
        <dbReference type="PROSITE" id="PS50011"/>
    </source>
</evidence>
<organism evidence="2 3">
    <name type="scientific">Perilla frutescens var. hirtella</name>
    <name type="common">Perilla citriodora</name>
    <name type="synonym">Perilla setoyensis</name>
    <dbReference type="NCBI Taxonomy" id="608512"/>
    <lineage>
        <taxon>Eukaryota</taxon>
        <taxon>Viridiplantae</taxon>
        <taxon>Streptophyta</taxon>
        <taxon>Embryophyta</taxon>
        <taxon>Tracheophyta</taxon>
        <taxon>Spermatophyta</taxon>
        <taxon>Magnoliopsida</taxon>
        <taxon>eudicotyledons</taxon>
        <taxon>Gunneridae</taxon>
        <taxon>Pentapetalae</taxon>
        <taxon>asterids</taxon>
        <taxon>lamiids</taxon>
        <taxon>Lamiales</taxon>
        <taxon>Lamiaceae</taxon>
        <taxon>Nepetoideae</taxon>
        <taxon>Elsholtzieae</taxon>
        <taxon>Perilla</taxon>
    </lineage>
</organism>
<sequence length="136" mass="15458">MSDMAPTHDSNSIGIAGTLGYLAPEYATNNFISSQGDMYSYGILLLEMFTNKRPTEEEFYDHINLHSFVSNAFPNHILKIVDQDILRGLHMNPKIKDCLEGTLRIGIACSRTVPRDRMSITDVVKDLRKIRVYYLS</sequence>
<dbReference type="SUPFAM" id="SSF56112">
    <property type="entry name" value="Protein kinase-like (PK-like)"/>
    <property type="match status" value="1"/>
</dbReference>
<protein>
    <recommendedName>
        <fullName evidence="1">Protein kinase domain-containing protein</fullName>
    </recommendedName>
</protein>
<name>A0AAD4P012_PERFH</name>
<dbReference type="GO" id="GO:0004672">
    <property type="term" value="F:protein kinase activity"/>
    <property type="evidence" value="ECO:0007669"/>
    <property type="project" value="InterPro"/>
</dbReference>
<dbReference type="Gene3D" id="1.10.510.10">
    <property type="entry name" value="Transferase(Phosphotransferase) domain 1"/>
    <property type="match status" value="1"/>
</dbReference>
<keyword evidence="3" id="KW-1185">Reference proteome</keyword>
<dbReference type="AlphaFoldDB" id="A0AAD4P012"/>
<evidence type="ECO:0000313" key="2">
    <source>
        <dbReference type="EMBL" id="KAH6821948.1"/>
    </source>
</evidence>
<dbReference type="PANTHER" id="PTHR48055">
    <property type="entry name" value="LEUCINE-RICH REPEAT RECEPTOR PROTEIN KINASE EMS1"/>
    <property type="match status" value="1"/>
</dbReference>
<accession>A0AAD4P012</accession>
<dbReference type="InterPro" id="IPR000719">
    <property type="entry name" value="Prot_kinase_dom"/>
</dbReference>
<comment type="caution">
    <text evidence="2">The sequence shown here is derived from an EMBL/GenBank/DDBJ whole genome shotgun (WGS) entry which is preliminary data.</text>
</comment>
<feature type="domain" description="Protein kinase" evidence="1">
    <location>
        <begin position="1"/>
        <end position="134"/>
    </location>
</feature>
<dbReference type="GO" id="GO:0016020">
    <property type="term" value="C:membrane"/>
    <property type="evidence" value="ECO:0007669"/>
    <property type="project" value="TreeGrafter"/>
</dbReference>
<dbReference type="PROSITE" id="PS50011">
    <property type="entry name" value="PROTEIN_KINASE_DOM"/>
    <property type="match status" value="1"/>
</dbReference>
<evidence type="ECO:0000313" key="3">
    <source>
        <dbReference type="Proteomes" id="UP001190926"/>
    </source>
</evidence>
<dbReference type="EMBL" id="SDAM02001762">
    <property type="protein sequence ID" value="KAH6821948.1"/>
    <property type="molecule type" value="Genomic_DNA"/>
</dbReference>
<gene>
    <name evidence="2" type="ORF">C2S53_018156</name>
</gene>